<dbReference type="AlphaFoldDB" id="A0A843UKV4"/>
<proteinExistence type="predicted"/>
<organism evidence="1 2">
    <name type="scientific">Colocasia esculenta</name>
    <name type="common">Wild taro</name>
    <name type="synonym">Arum esculentum</name>
    <dbReference type="NCBI Taxonomy" id="4460"/>
    <lineage>
        <taxon>Eukaryota</taxon>
        <taxon>Viridiplantae</taxon>
        <taxon>Streptophyta</taxon>
        <taxon>Embryophyta</taxon>
        <taxon>Tracheophyta</taxon>
        <taxon>Spermatophyta</taxon>
        <taxon>Magnoliopsida</taxon>
        <taxon>Liliopsida</taxon>
        <taxon>Araceae</taxon>
        <taxon>Aroideae</taxon>
        <taxon>Colocasieae</taxon>
        <taxon>Colocasia</taxon>
    </lineage>
</organism>
<accession>A0A843UKV4</accession>
<keyword evidence="2" id="KW-1185">Reference proteome</keyword>
<evidence type="ECO:0000313" key="2">
    <source>
        <dbReference type="Proteomes" id="UP000652761"/>
    </source>
</evidence>
<comment type="caution">
    <text evidence="1">The sequence shown here is derived from an EMBL/GenBank/DDBJ whole genome shotgun (WGS) entry which is preliminary data.</text>
</comment>
<sequence length="356" mass="37826">MEHPVVCLPTDVAAAVCVTTSVEALPRSGVTCAVGGRDKGRCRDLVSHHDREAVATRCPITSRLLSWCPSPSRWHRDGLWGRDSACAASGGFRGQFVCRCDPCPQEPIEGVLRAMSVLELAAHVWDTEGFGVLSWRRPDSPLSHCLSLRWFRSHVVVSGVRPQLGQAAVLRVLYVLWRLCLALAWGRSVPVARACTVVIARLCLVSVGVVGLALGRPVLLVVPASVISRFRGPILGCQPVMALACVASRPGGVSGVWGVLSTAFALCPTPLVSAGVVFPAALAGEGLVIPTGPCSRGSPPYFFQLGARHCGSLVSNGLQRRLWLRVLSAAVRASVVSSCSLSELRAMFYKSSGYAP</sequence>
<protein>
    <submittedName>
        <fullName evidence="1">Uncharacterized protein</fullName>
    </submittedName>
</protein>
<reference evidence="1" key="1">
    <citation type="submission" date="2017-07" db="EMBL/GenBank/DDBJ databases">
        <title>Taro Niue Genome Assembly and Annotation.</title>
        <authorList>
            <person name="Atibalentja N."/>
            <person name="Keating K."/>
            <person name="Fields C.J."/>
        </authorList>
    </citation>
    <scope>NUCLEOTIDE SEQUENCE</scope>
    <source>
        <strain evidence="1">Niue_2</strain>
        <tissue evidence="1">Leaf</tissue>
    </source>
</reference>
<evidence type="ECO:0000313" key="1">
    <source>
        <dbReference type="EMBL" id="MQL82460.1"/>
    </source>
</evidence>
<gene>
    <name evidence="1" type="ORF">Taro_014935</name>
</gene>
<dbReference type="EMBL" id="NMUH01000632">
    <property type="protein sequence ID" value="MQL82460.1"/>
    <property type="molecule type" value="Genomic_DNA"/>
</dbReference>
<dbReference type="Proteomes" id="UP000652761">
    <property type="component" value="Unassembled WGS sequence"/>
</dbReference>
<name>A0A843UKV4_COLES</name>